<gene>
    <name evidence="1" type="ORF">DLJ74_11980</name>
</gene>
<dbReference type="EMBL" id="QGTD01000009">
    <property type="protein sequence ID" value="PWU68143.1"/>
    <property type="molecule type" value="Genomic_DNA"/>
</dbReference>
<dbReference type="AlphaFoldDB" id="A0A317KXT7"/>
<evidence type="ECO:0000313" key="2">
    <source>
        <dbReference type="Proteomes" id="UP000245624"/>
    </source>
</evidence>
<evidence type="ECO:0008006" key="3">
    <source>
        <dbReference type="Google" id="ProtNLM"/>
    </source>
</evidence>
<dbReference type="GO" id="GO:0042601">
    <property type="term" value="C:endospore-forming forespore"/>
    <property type="evidence" value="ECO:0007669"/>
    <property type="project" value="TreeGrafter"/>
</dbReference>
<dbReference type="PANTHER" id="PTHR39179:SF2">
    <property type="entry name" value="ENDOSPORE COAT-ASSOCIATED PROTEIN YUTH"/>
    <property type="match status" value="1"/>
</dbReference>
<dbReference type="PANTHER" id="PTHR39179">
    <property type="entry name" value="SPORE COAT PROTEIN I"/>
    <property type="match status" value="1"/>
</dbReference>
<comment type="caution">
    <text evidence="1">The sequence shown here is derived from an EMBL/GenBank/DDBJ whole genome shotgun (WGS) entry which is preliminary data.</text>
</comment>
<keyword evidence="2" id="KW-1185">Reference proteome</keyword>
<organism evidence="1 2">
    <name type="scientific">Gracilibacillus dipsosauri</name>
    <dbReference type="NCBI Taxonomy" id="178340"/>
    <lineage>
        <taxon>Bacteria</taxon>
        <taxon>Bacillati</taxon>
        <taxon>Bacillota</taxon>
        <taxon>Bacilli</taxon>
        <taxon>Bacillales</taxon>
        <taxon>Bacillaceae</taxon>
        <taxon>Gracilibacillus</taxon>
    </lineage>
</organism>
<protein>
    <recommendedName>
        <fullName evidence="3">Spore coat protein YutH</fullName>
    </recommendedName>
</protein>
<proteinExistence type="predicted"/>
<dbReference type="Gene3D" id="3.90.1200.10">
    <property type="match status" value="1"/>
</dbReference>
<accession>A0A317KXT7</accession>
<reference evidence="1 2" key="1">
    <citation type="submission" date="2018-05" db="EMBL/GenBank/DDBJ databases">
        <title>Genomic analysis of Gracilibacillus dipsosauri DD1 reveals novel features of a salt-tolerant amylase.</title>
        <authorList>
            <person name="Deutch C.E."/>
            <person name="Yang S."/>
        </authorList>
    </citation>
    <scope>NUCLEOTIDE SEQUENCE [LARGE SCALE GENOMIC DNA]</scope>
    <source>
        <strain evidence="1 2">DD1</strain>
    </source>
</reference>
<dbReference type="Proteomes" id="UP000245624">
    <property type="component" value="Unassembled WGS sequence"/>
</dbReference>
<evidence type="ECO:0000313" key="1">
    <source>
        <dbReference type="EMBL" id="PWU68143.1"/>
    </source>
</evidence>
<dbReference type="InterPro" id="IPR047175">
    <property type="entry name" value="CotS-like"/>
</dbReference>
<sequence length="323" mass="38681">MHPIFLHYPISVPSKQINAQPYPTYVDQNNYYFIIPIQQEEDAIWEKYVISNHLHQNNFTNVTQPIRNIHNQFVTTVGKEKFLLCFARKKQTLDSSPGQKLAHFHQTGFQFPYQPQTISTYGNWKNLWVNKIDQYEALYKTYYKQQPTQPIMRVLADVFPYMVGLAENAVQYLNIAEEEKNYHMNDQATLTFSRYSNQCMDDFIWIHEIVYDHPIRDVAESIRPFLLKERGLDDKEFQQFMGEYLAICPLSPFAWKLLYARLLLPIHLFDKIDQYRDSDLGEKAWHRLVEDQVYYEQNLKQFFSLFAVEFRDMDIIQLDWLLD</sequence>
<dbReference type="OrthoDB" id="2986702at2"/>
<dbReference type="RefSeq" id="WP_109984649.1">
    <property type="nucleotide sequence ID" value="NZ_QGTD01000009.1"/>
</dbReference>
<name>A0A317KXT7_9BACI</name>